<gene>
    <name evidence="1" type="ORF">CAP_5743</name>
</gene>
<evidence type="ECO:0000313" key="1">
    <source>
        <dbReference type="EMBL" id="EYF03239.1"/>
    </source>
</evidence>
<protein>
    <submittedName>
        <fullName evidence="1">Uncharacterized protein</fullName>
    </submittedName>
</protein>
<dbReference type="AlphaFoldDB" id="A0A017T1V1"/>
<proteinExistence type="predicted"/>
<dbReference type="Proteomes" id="UP000019678">
    <property type="component" value="Unassembled WGS sequence"/>
</dbReference>
<accession>A0A017T1V1</accession>
<comment type="caution">
    <text evidence="1">The sequence shown here is derived from an EMBL/GenBank/DDBJ whole genome shotgun (WGS) entry which is preliminary data.</text>
</comment>
<sequence length="46" mass="5410">MLLRELYQARQEGRWRLELGECVEGFLDQGLFRAVEAVFTHQTLSL</sequence>
<evidence type="ECO:0000313" key="2">
    <source>
        <dbReference type="Proteomes" id="UP000019678"/>
    </source>
</evidence>
<organism evidence="1 2">
    <name type="scientific">Chondromyces apiculatus DSM 436</name>
    <dbReference type="NCBI Taxonomy" id="1192034"/>
    <lineage>
        <taxon>Bacteria</taxon>
        <taxon>Pseudomonadati</taxon>
        <taxon>Myxococcota</taxon>
        <taxon>Polyangia</taxon>
        <taxon>Polyangiales</taxon>
        <taxon>Polyangiaceae</taxon>
        <taxon>Chondromyces</taxon>
    </lineage>
</organism>
<name>A0A017T1V1_9BACT</name>
<keyword evidence="2" id="KW-1185">Reference proteome</keyword>
<reference evidence="1 2" key="1">
    <citation type="submission" date="2013-05" db="EMBL/GenBank/DDBJ databases">
        <title>Genome assembly of Chondromyces apiculatus DSM 436.</title>
        <authorList>
            <person name="Sharma G."/>
            <person name="Khatri I."/>
            <person name="Kaur C."/>
            <person name="Mayilraj S."/>
            <person name="Subramanian S."/>
        </authorList>
    </citation>
    <scope>NUCLEOTIDE SEQUENCE [LARGE SCALE GENOMIC DNA]</scope>
    <source>
        <strain evidence="1 2">DSM 436</strain>
    </source>
</reference>
<dbReference type="EMBL" id="ASRX01000049">
    <property type="protein sequence ID" value="EYF03239.1"/>
    <property type="molecule type" value="Genomic_DNA"/>
</dbReference>